<feature type="compositionally biased region" description="Low complexity" evidence="1">
    <location>
        <begin position="29"/>
        <end position="54"/>
    </location>
</feature>
<feature type="region of interest" description="Disordered" evidence="1">
    <location>
        <begin position="1"/>
        <end position="90"/>
    </location>
</feature>
<organism evidence="2 3">
    <name type="scientific">Erythroxylum novogranatense</name>
    <dbReference type="NCBI Taxonomy" id="1862640"/>
    <lineage>
        <taxon>Eukaryota</taxon>
        <taxon>Viridiplantae</taxon>
        <taxon>Streptophyta</taxon>
        <taxon>Embryophyta</taxon>
        <taxon>Tracheophyta</taxon>
        <taxon>Spermatophyta</taxon>
        <taxon>Magnoliopsida</taxon>
        <taxon>eudicotyledons</taxon>
        <taxon>Gunneridae</taxon>
        <taxon>Pentapetalae</taxon>
        <taxon>rosids</taxon>
        <taxon>fabids</taxon>
        <taxon>Malpighiales</taxon>
        <taxon>Erythroxylaceae</taxon>
        <taxon>Erythroxylum</taxon>
    </lineage>
</organism>
<sequence>MASPSSPPLVPARSPLQPLPSSFGLVQKSSSPSSPPRSQNHDPNLPLPQLSLPSKAAPHPPTSRPSSPTPPSSQAPDSLSPGDTPSVPQLTWKSVVAAGLGSSATELVQEVEEQIDTLPALQEQPTTSVPTSTQPPLNAESTTGLSDPKVLIQKDLEGHSGSGCLGIQVALTSTQVSEDSPQEGMQYPVLQCIQRGTPAVN</sequence>
<feature type="compositionally biased region" description="Polar residues" evidence="1">
    <location>
        <begin position="81"/>
        <end position="90"/>
    </location>
</feature>
<dbReference type="Proteomes" id="UP001159364">
    <property type="component" value="Linkage Group LG08"/>
</dbReference>
<evidence type="ECO:0000256" key="1">
    <source>
        <dbReference type="SAM" id="MobiDB-lite"/>
    </source>
</evidence>
<evidence type="ECO:0000313" key="3">
    <source>
        <dbReference type="Proteomes" id="UP001159364"/>
    </source>
</evidence>
<evidence type="ECO:0000313" key="2">
    <source>
        <dbReference type="EMBL" id="KAJ8899233.1"/>
    </source>
</evidence>
<feature type="region of interest" description="Disordered" evidence="1">
    <location>
        <begin position="118"/>
        <end position="146"/>
    </location>
</feature>
<dbReference type="AlphaFoldDB" id="A0AAV8UCH0"/>
<protein>
    <submittedName>
        <fullName evidence="2">Uncharacterized protein</fullName>
    </submittedName>
</protein>
<dbReference type="EMBL" id="JAIWQS010000008">
    <property type="protein sequence ID" value="KAJ8899233.1"/>
    <property type="molecule type" value="Genomic_DNA"/>
</dbReference>
<name>A0AAV8UCH0_9ROSI</name>
<reference evidence="2 3" key="1">
    <citation type="submission" date="2021-09" db="EMBL/GenBank/DDBJ databases">
        <title>Genomic insights and catalytic innovation underlie evolution of tropane alkaloids biosynthesis.</title>
        <authorList>
            <person name="Wang Y.-J."/>
            <person name="Tian T."/>
            <person name="Huang J.-P."/>
            <person name="Huang S.-X."/>
        </authorList>
    </citation>
    <scope>NUCLEOTIDE SEQUENCE [LARGE SCALE GENOMIC DNA]</scope>
    <source>
        <strain evidence="2">KIB-2018</strain>
        <tissue evidence="2">Leaf</tissue>
    </source>
</reference>
<feature type="compositionally biased region" description="Low complexity" evidence="1">
    <location>
        <begin position="124"/>
        <end position="136"/>
    </location>
</feature>
<gene>
    <name evidence="2" type="ORF">K2173_012767</name>
</gene>
<feature type="compositionally biased region" description="Pro residues" evidence="1">
    <location>
        <begin position="1"/>
        <end position="10"/>
    </location>
</feature>
<comment type="caution">
    <text evidence="2">The sequence shown here is derived from an EMBL/GenBank/DDBJ whole genome shotgun (WGS) entry which is preliminary data.</text>
</comment>
<proteinExistence type="predicted"/>
<accession>A0AAV8UCH0</accession>
<keyword evidence="3" id="KW-1185">Reference proteome</keyword>
<feature type="compositionally biased region" description="Pro residues" evidence="1">
    <location>
        <begin position="58"/>
        <end position="73"/>
    </location>
</feature>